<protein>
    <submittedName>
        <fullName evidence="3">Protein DpdH</fullName>
    </submittedName>
</protein>
<dbReference type="SMART" id="SM00382">
    <property type="entry name" value="AAA"/>
    <property type="match status" value="1"/>
</dbReference>
<sequence length="1010" mass="111846">MMRNYLCWDPAAVRRVINPFAEHMPDSLFRAVHSDWDLRVTPPVGKSFQEITDSAWAEMKPADFLRDFLREERPHSLAAILGETGSGKSHLVHWMRLNVREDEKRMILVVRKSGTSLRAIVRDIIGRLPADQQQSFLDTFNAAGDGVMSRENRKHELLNHLAQAIREDQVPRNASELEAALVLSLPHLLQDPYMRKQHFLRDDRVIGAIVDHIFADSNAKNRPDRRQLFSAEDLELGGMDFVNATRLAKDAIDLVELNRAENLPIAIDIINRNLDPAVARTLSFSGDRVEELMARLRTYLKTQDRELILLVEEFARLQGIDRALLQAITSQGDERQCRMRTAIAVSTGFFQSVAATAYMRTTHIVDMDRSAGHAEGREVTPNSLAEFAARYLNAARMGPDRIERWSEGASPHDATPSYCTDCQNMPECHQTFGAIDNYGLYPFTKTALWNAASRVDFSMPASLNPRILQNDLLVEVLDNFAPTIKSGEFPTLKLLDKLGGVKKLRLSAETELQSRNQHAAGRWKAFLEIYDGSGEIVNLPAPLRDAFGVPEIPNAAIAGVQDPADPDPEERPQPPVPPGPANPDDLGIEVWIRGAGLDQNIASKLRELLFPAIAEAIDWDMLGLARTDFAGRTGKIFQQTGIIFERQNTKPPSHLQLRLQIPADPKTGQALQGLLKADKDRFRWDFEEGDRALSGFLDCIEAWSDQVTSQLRTISSPSAKWNQSVAALQLLCVGAAIIGRLKPSASIAEMIDAAFANWLEEPPASAPELRNLYGKIVKQRESLSSIARSQLSSMKGGRAGSMLEARLVVPPIRALRKAKWVLELEPPENDLGPVAKLYREVRTGLESATEAERAVRLSWIADMDAAFGVDANRASIVSALEAARQAAVNAGVATQNVSTPFAEALDQFRSTQFDAAVAAARELAQSDTALATLPNYGRGNRNAVDAGTLLRGATEKFFEAVERSLEAYGQDQNAGINDVEQSMKSIDKSLEDIVADLKILKQRKEPIDAR</sequence>
<dbReference type="RefSeq" id="WP_348261777.1">
    <property type="nucleotide sequence ID" value="NZ_CP121196.1"/>
</dbReference>
<name>A0AAU7DH15_9BACT</name>
<dbReference type="InterPro" id="IPR027417">
    <property type="entry name" value="P-loop_NTPase"/>
</dbReference>
<feature type="domain" description="AAA+ ATPase" evidence="2">
    <location>
        <begin position="74"/>
        <end position="371"/>
    </location>
</feature>
<organism evidence="3">
    <name type="scientific">Telmatobacter sp. DSM 110680</name>
    <dbReference type="NCBI Taxonomy" id="3036704"/>
    <lineage>
        <taxon>Bacteria</taxon>
        <taxon>Pseudomonadati</taxon>
        <taxon>Acidobacteriota</taxon>
        <taxon>Terriglobia</taxon>
        <taxon>Terriglobales</taxon>
        <taxon>Acidobacteriaceae</taxon>
        <taxon>Telmatobacter</taxon>
    </lineage>
</organism>
<dbReference type="InterPro" id="IPR049945">
    <property type="entry name" value="AAA_22"/>
</dbReference>
<dbReference type="InterPro" id="IPR003593">
    <property type="entry name" value="AAA+_ATPase"/>
</dbReference>
<feature type="region of interest" description="Disordered" evidence="1">
    <location>
        <begin position="558"/>
        <end position="587"/>
    </location>
</feature>
<gene>
    <name evidence="3" type="primary">dpdH</name>
    <name evidence="3" type="ORF">P8935_18480</name>
</gene>
<evidence type="ECO:0000256" key="1">
    <source>
        <dbReference type="SAM" id="MobiDB-lite"/>
    </source>
</evidence>
<evidence type="ECO:0000259" key="2">
    <source>
        <dbReference type="SMART" id="SM00382"/>
    </source>
</evidence>
<accession>A0AAU7DH15</accession>
<dbReference type="AlphaFoldDB" id="A0AAU7DH15"/>
<dbReference type="EMBL" id="CP121196">
    <property type="protein sequence ID" value="XBH16548.1"/>
    <property type="molecule type" value="Genomic_DNA"/>
</dbReference>
<proteinExistence type="predicted"/>
<dbReference type="GO" id="GO:0016887">
    <property type="term" value="F:ATP hydrolysis activity"/>
    <property type="evidence" value="ECO:0007669"/>
    <property type="project" value="InterPro"/>
</dbReference>
<reference evidence="3" key="1">
    <citation type="submission" date="2023-03" db="EMBL/GenBank/DDBJ databases">
        <title>Edaphobacter sp.</title>
        <authorList>
            <person name="Huber K.J."/>
            <person name="Papendorf J."/>
            <person name="Pilke C."/>
            <person name="Bunk B."/>
            <person name="Sproeer C."/>
            <person name="Pester M."/>
        </authorList>
    </citation>
    <scope>NUCLEOTIDE SEQUENCE</scope>
    <source>
        <strain evidence="3">DSM 110680</strain>
    </source>
</reference>
<dbReference type="NCBIfam" id="NF041065">
    <property type="entry name" value="DpdH"/>
    <property type="match status" value="1"/>
</dbReference>
<dbReference type="SUPFAM" id="SSF52540">
    <property type="entry name" value="P-loop containing nucleoside triphosphate hydrolases"/>
    <property type="match status" value="1"/>
</dbReference>
<evidence type="ECO:0000313" key="3">
    <source>
        <dbReference type="EMBL" id="XBH16548.1"/>
    </source>
</evidence>
<dbReference type="Pfam" id="PF13401">
    <property type="entry name" value="AAA_22"/>
    <property type="match status" value="1"/>
</dbReference>